<dbReference type="AlphaFoldDB" id="A0A1B0BTQ2"/>
<name>A0A1B0BTQ2_9MUSC</name>
<keyword evidence="2" id="KW-1185">Reference proteome</keyword>
<reference evidence="2" key="1">
    <citation type="submission" date="2015-01" db="EMBL/GenBank/DDBJ databases">
        <authorList>
            <person name="Aksoy S."/>
            <person name="Warren W."/>
            <person name="Wilson R.K."/>
        </authorList>
    </citation>
    <scope>NUCLEOTIDE SEQUENCE [LARGE SCALE GENOMIC DNA]</scope>
    <source>
        <strain evidence="2">IAEA</strain>
    </source>
</reference>
<dbReference type="EnsemblMetazoa" id="GPPI040231-RA">
    <property type="protein sequence ID" value="GPPI040231-PA"/>
    <property type="gene ID" value="GPPI040231"/>
</dbReference>
<evidence type="ECO:0000313" key="2">
    <source>
        <dbReference type="Proteomes" id="UP000092460"/>
    </source>
</evidence>
<protein>
    <submittedName>
        <fullName evidence="1">Uncharacterized protein</fullName>
    </submittedName>
</protein>
<proteinExistence type="predicted"/>
<sequence length="71" mass="8056">MSNEIADVLKSATELVVIVIQSGEEIKKIELNMKTIMRNGSCLPKGAEYILNLYTYEMLDTCKKFSFYPMG</sequence>
<reference evidence="1" key="2">
    <citation type="submission" date="2020-05" db="UniProtKB">
        <authorList>
            <consortium name="EnsemblMetazoa"/>
        </authorList>
    </citation>
    <scope>IDENTIFICATION</scope>
    <source>
        <strain evidence="1">IAEA</strain>
    </source>
</reference>
<dbReference type="Proteomes" id="UP000092460">
    <property type="component" value="Unassembled WGS sequence"/>
</dbReference>
<organism evidence="1 2">
    <name type="scientific">Glossina palpalis gambiensis</name>
    <dbReference type="NCBI Taxonomy" id="67801"/>
    <lineage>
        <taxon>Eukaryota</taxon>
        <taxon>Metazoa</taxon>
        <taxon>Ecdysozoa</taxon>
        <taxon>Arthropoda</taxon>
        <taxon>Hexapoda</taxon>
        <taxon>Insecta</taxon>
        <taxon>Pterygota</taxon>
        <taxon>Neoptera</taxon>
        <taxon>Endopterygota</taxon>
        <taxon>Diptera</taxon>
        <taxon>Brachycera</taxon>
        <taxon>Muscomorpha</taxon>
        <taxon>Hippoboscoidea</taxon>
        <taxon>Glossinidae</taxon>
        <taxon>Glossina</taxon>
    </lineage>
</organism>
<dbReference type="EMBL" id="JXJN01020305">
    <property type="status" value="NOT_ANNOTATED_CDS"/>
    <property type="molecule type" value="Genomic_DNA"/>
</dbReference>
<evidence type="ECO:0000313" key="1">
    <source>
        <dbReference type="EnsemblMetazoa" id="GPPI040231-PA"/>
    </source>
</evidence>
<accession>A0A1B0BTQ2</accession>
<dbReference type="VEuPathDB" id="VectorBase:GPPI040231"/>